<accession>A0A926DEK6</accession>
<dbReference type="GO" id="GO:0005524">
    <property type="term" value="F:ATP binding"/>
    <property type="evidence" value="ECO:0007669"/>
    <property type="project" value="UniProtKB-KW"/>
</dbReference>
<dbReference type="Proteomes" id="UP000620366">
    <property type="component" value="Unassembled WGS sequence"/>
</dbReference>
<dbReference type="GO" id="GO:1903806">
    <property type="term" value="P:L-isoleucine import across plasma membrane"/>
    <property type="evidence" value="ECO:0007669"/>
    <property type="project" value="TreeGrafter"/>
</dbReference>
<reference evidence="5" key="1">
    <citation type="submission" date="2020-08" db="EMBL/GenBank/DDBJ databases">
        <title>Genome public.</title>
        <authorList>
            <person name="Liu C."/>
            <person name="Sun Q."/>
        </authorList>
    </citation>
    <scope>NUCLEOTIDE SEQUENCE</scope>
    <source>
        <strain evidence="5">BX7</strain>
    </source>
</reference>
<dbReference type="RefSeq" id="WP_249300200.1">
    <property type="nucleotide sequence ID" value="NZ_JACRSP010000002.1"/>
</dbReference>
<dbReference type="PANTHER" id="PTHR45772">
    <property type="entry name" value="CONSERVED COMPONENT OF ABC TRANSPORTER FOR NATURAL AMINO ACIDS-RELATED"/>
    <property type="match status" value="1"/>
</dbReference>
<sequence>MEILRVENLSKQYGGLRAVDGVNLSVEKNTIHGLIGPNGAGKTTFFSLISGFETPTAGKIVLDGEDITGKKPYTLCRKGLVRTYQIVKPFKGMSTVDNVMVGSFVNTDHVAAAREKAMDSLRRTKLDHKAGVFAGSLNLCEQKRLEVARALASDPKILLLDEVMAGLTPSEVAEVMEIIVDIKRAGVTIVIIEHIMQAIMSISDTISVLNFGRKIAEGGPKEISTDREVIAAYLGSEFAQ</sequence>
<dbReference type="GO" id="GO:0042941">
    <property type="term" value="P:D-alanine transmembrane transport"/>
    <property type="evidence" value="ECO:0007669"/>
    <property type="project" value="TreeGrafter"/>
</dbReference>
<evidence type="ECO:0000313" key="5">
    <source>
        <dbReference type="EMBL" id="MBC8536396.1"/>
    </source>
</evidence>
<dbReference type="Gene3D" id="3.40.50.300">
    <property type="entry name" value="P-loop containing nucleotide triphosphate hydrolases"/>
    <property type="match status" value="1"/>
</dbReference>
<dbReference type="SUPFAM" id="SSF52540">
    <property type="entry name" value="P-loop containing nucleoside triphosphate hydrolases"/>
    <property type="match status" value="1"/>
</dbReference>
<feature type="domain" description="ABC transporter" evidence="4">
    <location>
        <begin position="4"/>
        <end position="236"/>
    </location>
</feature>
<organism evidence="5 6">
    <name type="scientific">Feifania hominis</name>
    <dbReference type="NCBI Taxonomy" id="2763660"/>
    <lineage>
        <taxon>Bacteria</taxon>
        <taxon>Bacillati</taxon>
        <taxon>Bacillota</taxon>
        <taxon>Clostridia</taxon>
        <taxon>Eubacteriales</taxon>
        <taxon>Feifaniaceae</taxon>
        <taxon>Feifania</taxon>
    </lineage>
</organism>
<dbReference type="InterPro" id="IPR003439">
    <property type="entry name" value="ABC_transporter-like_ATP-bd"/>
</dbReference>
<keyword evidence="6" id="KW-1185">Reference proteome</keyword>
<dbReference type="AlphaFoldDB" id="A0A926DEK6"/>
<dbReference type="CDD" id="cd03219">
    <property type="entry name" value="ABC_Mj1267_LivG_branched"/>
    <property type="match status" value="1"/>
</dbReference>
<proteinExistence type="predicted"/>
<dbReference type="GO" id="GO:0015808">
    <property type="term" value="P:L-alanine transport"/>
    <property type="evidence" value="ECO:0007669"/>
    <property type="project" value="TreeGrafter"/>
</dbReference>
<dbReference type="EMBL" id="JACRSP010000002">
    <property type="protein sequence ID" value="MBC8536396.1"/>
    <property type="molecule type" value="Genomic_DNA"/>
</dbReference>
<dbReference type="GO" id="GO:0016887">
    <property type="term" value="F:ATP hydrolysis activity"/>
    <property type="evidence" value="ECO:0007669"/>
    <property type="project" value="InterPro"/>
</dbReference>
<dbReference type="InterPro" id="IPR051120">
    <property type="entry name" value="ABC_AA/LPS_Transport"/>
</dbReference>
<dbReference type="PANTHER" id="PTHR45772:SF7">
    <property type="entry name" value="AMINO ACID ABC TRANSPORTER ATP-BINDING PROTEIN"/>
    <property type="match status" value="1"/>
</dbReference>
<protein>
    <submittedName>
        <fullName evidence="5">ABC transporter ATP-binding protein</fullName>
    </submittedName>
</protein>
<evidence type="ECO:0000259" key="4">
    <source>
        <dbReference type="PROSITE" id="PS50893"/>
    </source>
</evidence>
<dbReference type="InterPro" id="IPR003593">
    <property type="entry name" value="AAA+_ATPase"/>
</dbReference>
<gene>
    <name evidence="5" type="ORF">H8695_06775</name>
</gene>
<comment type="caution">
    <text evidence="5">The sequence shown here is derived from an EMBL/GenBank/DDBJ whole genome shotgun (WGS) entry which is preliminary data.</text>
</comment>
<dbReference type="InterPro" id="IPR027417">
    <property type="entry name" value="P-loop_NTPase"/>
</dbReference>
<dbReference type="GO" id="GO:0005886">
    <property type="term" value="C:plasma membrane"/>
    <property type="evidence" value="ECO:0007669"/>
    <property type="project" value="TreeGrafter"/>
</dbReference>
<dbReference type="PROSITE" id="PS50893">
    <property type="entry name" value="ABC_TRANSPORTER_2"/>
    <property type="match status" value="1"/>
</dbReference>
<dbReference type="Pfam" id="PF00005">
    <property type="entry name" value="ABC_tran"/>
    <property type="match status" value="1"/>
</dbReference>
<keyword evidence="2" id="KW-0547">Nucleotide-binding</keyword>
<evidence type="ECO:0000256" key="1">
    <source>
        <dbReference type="ARBA" id="ARBA00022448"/>
    </source>
</evidence>
<keyword evidence="3 5" id="KW-0067">ATP-binding</keyword>
<dbReference type="GO" id="GO:0005304">
    <property type="term" value="F:L-valine transmembrane transporter activity"/>
    <property type="evidence" value="ECO:0007669"/>
    <property type="project" value="TreeGrafter"/>
</dbReference>
<evidence type="ECO:0000313" key="6">
    <source>
        <dbReference type="Proteomes" id="UP000620366"/>
    </source>
</evidence>
<dbReference type="GO" id="GO:0015192">
    <property type="term" value="F:L-phenylalanine transmembrane transporter activity"/>
    <property type="evidence" value="ECO:0007669"/>
    <property type="project" value="TreeGrafter"/>
</dbReference>
<name>A0A926DEK6_9FIRM</name>
<dbReference type="InterPro" id="IPR032823">
    <property type="entry name" value="BCA_ABC_TP_C"/>
</dbReference>
<evidence type="ECO:0000256" key="2">
    <source>
        <dbReference type="ARBA" id="ARBA00022741"/>
    </source>
</evidence>
<keyword evidence="1" id="KW-0813">Transport</keyword>
<evidence type="ECO:0000256" key="3">
    <source>
        <dbReference type="ARBA" id="ARBA00022840"/>
    </source>
</evidence>
<dbReference type="GO" id="GO:1903805">
    <property type="term" value="P:L-valine import across plasma membrane"/>
    <property type="evidence" value="ECO:0007669"/>
    <property type="project" value="TreeGrafter"/>
</dbReference>
<dbReference type="SMART" id="SM00382">
    <property type="entry name" value="AAA"/>
    <property type="match status" value="1"/>
</dbReference>
<dbReference type="Pfam" id="PF12399">
    <property type="entry name" value="BCA_ABC_TP_C"/>
    <property type="match status" value="1"/>
</dbReference>
<dbReference type="GO" id="GO:0015188">
    <property type="term" value="F:L-isoleucine transmembrane transporter activity"/>
    <property type="evidence" value="ECO:0007669"/>
    <property type="project" value="TreeGrafter"/>
</dbReference>